<accession>A0A1F4U7Y0</accession>
<protein>
    <submittedName>
        <fullName evidence="1">Uncharacterized protein</fullName>
    </submittedName>
</protein>
<proteinExistence type="predicted"/>
<gene>
    <name evidence="1" type="ORF">A2438_01520</name>
</gene>
<reference evidence="1 2" key="1">
    <citation type="journal article" date="2016" name="Nat. Commun.">
        <title>Thousands of microbial genomes shed light on interconnected biogeochemical processes in an aquifer system.</title>
        <authorList>
            <person name="Anantharaman K."/>
            <person name="Brown C.T."/>
            <person name="Hug L.A."/>
            <person name="Sharon I."/>
            <person name="Castelle C.J."/>
            <person name="Probst A.J."/>
            <person name="Thomas B.C."/>
            <person name="Singh A."/>
            <person name="Wilkins M.J."/>
            <person name="Karaoz U."/>
            <person name="Brodie E.L."/>
            <person name="Williams K.H."/>
            <person name="Hubbard S.S."/>
            <person name="Banfield J.F."/>
        </authorList>
    </citation>
    <scope>NUCLEOTIDE SEQUENCE [LARGE SCALE GENOMIC DNA]</scope>
</reference>
<evidence type="ECO:0000313" key="1">
    <source>
        <dbReference type="EMBL" id="OGC40950.1"/>
    </source>
</evidence>
<evidence type="ECO:0000313" key="2">
    <source>
        <dbReference type="Proteomes" id="UP000179242"/>
    </source>
</evidence>
<dbReference type="AlphaFoldDB" id="A0A1F4U7Y0"/>
<dbReference type="EMBL" id="MEUJ01000002">
    <property type="protein sequence ID" value="OGC40950.1"/>
    <property type="molecule type" value="Genomic_DNA"/>
</dbReference>
<comment type="caution">
    <text evidence="1">The sequence shown here is derived from an EMBL/GenBank/DDBJ whole genome shotgun (WGS) entry which is preliminary data.</text>
</comment>
<name>A0A1F4U7Y0_UNCSA</name>
<dbReference type="Proteomes" id="UP000179242">
    <property type="component" value="Unassembled WGS sequence"/>
</dbReference>
<sequence length="440" mass="49456">MALLIGKFGRQILACCNKNPQSRLSRLGDGLGRVAHKISSNYTPGLSRETLKVWQHLILKPDETISIKPDGFYAADSKIAGDHLVAEAFLKAGRTTIDPRQITSPEELANLCREKSFIFLHSSLSALLPLTFLSLSAVGALSLPASIFFMASFLPTYKLIEGVINFNKRNLPCPTLLEAENAPMEIFSCDNEGAFFSEHNPGKIFIGKSFPEFISYDEAVFHETTHALGASEEEAMTKTQIYGLKLLFSGKFSVAKAMLVILQSVGFYPCINMISMSIPFTHHYSPFRLLDPYQLMAIRGERQQLQQQIRRAGSGINKTKDFENLLNRRRELVAIYTALGKRKAALRLNKKLFKDYCKMLLQEKLSRSERRKYVWGANETGVAVADFYYHEGDKGKAAGIKRKLERINGQHPKLVEVDGARIIGEFLFQHYPQVSPLLSR</sequence>
<organism evidence="1 2">
    <name type="scientific">candidate division WOR-1 bacterium RIFOXYC2_FULL_46_14</name>
    <dbReference type="NCBI Taxonomy" id="1802587"/>
    <lineage>
        <taxon>Bacteria</taxon>
        <taxon>Bacillati</taxon>
        <taxon>Saganbacteria</taxon>
    </lineage>
</organism>